<feature type="region of interest" description="Disordered" evidence="1">
    <location>
        <begin position="329"/>
        <end position="354"/>
    </location>
</feature>
<dbReference type="SUPFAM" id="SSF56112">
    <property type="entry name" value="Protein kinase-like (PK-like)"/>
    <property type="match status" value="1"/>
</dbReference>
<dbReference type="EMBL" id="JADOGI010000094">
    <property type="protein sequence ID" value="MBF8189546.1"/>
    <property type="molecule type" value="Genomic_DNA"/>
</dbReference>
<proteinExistence type="predicted"/>
<keyword evidence="3" id="KW-1185">Reference proteome</keyword>
<evidence type="ECO:0000313" key="3">
    <source>
        <dbReference type="Proteomes" id="UP000605361"/>
    </source>
</evidence>
<gene>
    <name evidence="2" type="ORF">ITP53_28185</name>
</gene>
<keyword evidence="2" id="KW-0808">Transferase</keyword>
<feature type="compositionally biased region" description="Basic and acidic residues" evidence="1">
    <location>
        <begin position="329"/>
        <end position="346"/>
    </location>
</feature>
<organism evidence="2 3">
    <name type="scientific">Nonomuraea cypriaca</name>
    <dbReference type="NCBI Taxonomy" id="1187855"/>
    <lineage>
        <taxon>Bacteria</taxon>
        <taxon>Bacillati</taxon>
        <taxon>Actinomycetota</taxon>
        <taxon>Actinomycetes</taxon>
        <taxon>Streptosporangiales</taxon>
        <taxon>Streptosporangiaceae</taxon>
        <taxon>Nonomuraea</taxon>
    </lineage>
</organism>
<protein>
    <submittedName>
        <fullName evidence="2">Protein kinase family protein</fullName>
    </submittedName>
</protein>
<sequence length="354" mass="39534">METSTSRITAYGAVATALALCGDREIGELMDKAVPLGSGIGGRSASLEVAGTRVFAKRVPLTDLELRPENVRSTANVFGVPSSFHYGMGNPGFGAWRELATHVMTTNWVLTGRFPGFPLMYHWRVLPDTAQPPPDELADVEAVVAYWGGGQEVRDRIEARRRSSSSLVLFLEHFPHNLHDWLRAQVAAGEEAASLAYDLVERELEAAVSVMNAHGLLHFDAHYENVLTDGRHLYVADFGLALSSRFDLSPEEVRFFQRHLSYDRCYTRTHLVHWLTAELLGADRDERDALIREWALGEPPTGVPRAVAAVLSRHSPPAAVMSDFRRRLRDESRRTPYPDEEIRRLPGCDSSRFS</sequence>
<dbReference type="GO" id="GO:0016301">
    <property type="term" value="F:kinase activity"/>
    <property type="evidence" value="ECO:0007669"/>
    <property type="project" value="UniProtKB-KW"/>
</dbReference>
<dbReference type="AlphaFoldDB" id="A0A931F2X3"/>
<name>A0A931F2X3_9ACTN</name>
<comment type="caution">
    <text evidence="2">The sequence shown here is derived from an EMBL/GenBank/DDBJ whole genome shotgun (WGS) entry which is preliminary data.</text>
</comment>
<dbReference type="InterPro" id="IPR011009">
    <property type="entry name" value="Kinase-like_dom_sf"/>
</dbReference>
<dbReference type="Proteomes" id="UP000605361">
    <property type="component" value="Unassembled WGS sequence"/>
</dbReference>
<keyword evidence="2" id="KW-0418">Kinase</keyword>
<reference evidence="2" key="1">
    <citation type="submission" date="2020-11" db="EMBL/GenBank/DDBJ databases">
        <title>Whole-genome analyses of Nonomuraea sp. K274.</title>
        <authorList>
            <person name="Veyisoglu A."/>
        </authorList>
    </citation>
    <scope>NUCLEOTIDE SEQUENCE</scope>
    <source>
        <strain evidence="2">K274</strain>
    </source>
</reference>
<dbReference type="RefSeq" id="WP_195898479.1">
    <property type="nucleotide sequence ID" value="NZ_JADOGI010000094.1"/>
</dbReference>
<dbReference type="Gene3D" id="1.10.510.10">
    <property type="entry name" value="Transferase(Phosphotransferase) domain 1"/>
    <property type="match status" value="1"/>
</dbReference>
<accession>A0A931F2X3</accession>
<evidence type="ECO:0000256" key="1">
    <source>
        <dbReference type="SAM" id="MobiDB-lite"/>
    </source>
</evidence>
<evidence type="ECO:0000313" key="2">
    <source>
        <dbReference type="EMBL" id="MBF8189546.1"/>
    </source>
</evidence>